<accession>A0A834RAB8</accession>
<reference evidence="17" key="3">
    <citation type="submission" date="2022-06" db="UniProtKB">
        <authorList>
            <consortium name="EnsemblMetazoa"/>
        </authorList>
    </citation>
    <scope>IDENTIFICATION</scope>
</reference>
<dbReference type="PANTHER" id="PTHR24403">
    <property type="entry name" value="ZINC FINGER PROTEIN"/>
    <property type="match status" value="1"/>
</dbReference>
<dbReference type="AlphaFoldDB" id="A0A834RAB8"/>
<keyword evidence="18" id="KW-1185">Reference proteome</keyword>
<keyword evidence="4" id="KW-0677">Repeat</keyword>
<dbReference type="EMBL" id="WVUK01000056">
    <property type="protein sequence ID" value="KAF7492755.1"/>
    <property type="molecule type" value="Genomic_DNA"/>
</dbReference>
<keyword evidence="2" id="KW-0217">Developmental protein</keyword>
<feature type="compositionally biased region" description="Acidic residues" evidence="14">
    <location>
        <begin position="106"/>
        <end position="119"/>
    </location>
</feature>
<evidence type="ECO:0000256" key="10">
    <source>
        <dbReference type="ARBA" id="ARBA00061755"/>
    </source>
</evidence>
<feature type="region of interest" description="Disordered" evidence="14">
    <location>
        <begin position="266"/>
        <end position="291"/>
    </location>
</feature>
<feature type="compositionally biased region" description="Acidic residues" evidence="14">
    <location>
        <begin position="18"/>
        <end position="32"/>
    </location>
</feature>
<evidence type="ECO:0000256" key="11">
    <source>
        <dbReference type="ARBA" id="ARBA00071730"/>
    </source>
</evidence>
<dbReference type="InterPro" id="IPR013087">
    <property type="entry name" value="Znf_C2H2_type"/>
</dbReference>
<dbReference type="PROSITE" id="PS50157">
    <property type="entry name" value="ZINC_FINGER_C2H2_2"/>
    <property type="match status" value="1"/>
</dbReference>
<evidence type="ECO:0000256" key="8">
    <source>
        <dbReference type="ARBA" id="ARBA00023242"/>
    </source>
</evidence>
<dbReference type="PROSITE" id="PS00028">
    <property type="entry name" value="ZINC_FINGER_C2H2_1"/>
    <property type="match status" value="3"/>
</dbReference>
<evidence type="ECO:0000256" key="6">
    <source>
        <dbReference type="ARBA" id="ARBA00022782"/>
    </source>
</evidence>
<reference evidence="16" key="2">
    <citation type="submission" date="2020-01" db="EMBL/GenBank/DDBJ databases">
        <authorList>
            <person name="Korhonen P.K.K."/>
            <person name="Guangxu M.G."/>
            <person name="Wang T.W."/>
            <person name="Stroehlein A.J.S."/>
            <person name="Young N.D."/>
            <person name="Ang C.-S.A."/>
            <person name="Fernando D.W.F."/>
            <person name="Lu H.L."/>
            <person name="Taylor S.T."/>
            <person name="Ehtesham M.E.M."/>
            <person name="Najaraj S.H.N."/>
            <person name="Harsha G.H.G."/>
            <person name="Madugundu A.M."/>
            <person name="Renuse S.R."/>
            <person name="Holt D.H."/>
            <person name="Pandey A.P."/>
            <person name="Papenfuss A.P."/>
            <person name="Gasser R.B.G."/>
            <person name="Fischer K.F."/>
        </authorList>
    </citation>
    <scope>NUCLEOTIDE SEQUENCE</scope>
    <source>
        <strain evidence="16">SSS_KF_BRIS2020</strain>
    </source>
</reference>
<dbReference type="SMART" id="SM00355">
    <property type="entry name" value="ZnF_C2H2"/>
    <property type="match status" value="6"/>
</dbReference>
<evidence type="ECO:0000256" key="13">
    <source>
        <dbReference type="PROSITE-ProRule" id="PRU00042"/>
    </source>
</evidence>
<comment type="subcellular location">
    <subcellularLocation>
        <location evidence="1">Nucleus</location>
    </subcellularLocation>
</comment>
<dbReference type="Gene3D" id="3.30.160.60">
    <property type="entry name" value="Classic Zinc Finger"/>
    <property type="match status" value="3"/>
</dbReference>
<dbReference type="OrthoDB" id="6110130at2759"/>
<keyword evidence="6" id="KW-0221">Differentiation</keyword>
<evidence type="ECO:0000256" key="7">
    <source>
        <dbReference type="ARBA" id="ARBA00022833"/>
    </source>
</evidence>
<dbReference type="GO" id="GO:0008270">
    <property type="term" value="F:zinc ion binding"/>
    <property type="evidence" value="ECO:0007669"/>
    <property type="project" value="UniProtKB-KW"/>
</dbReference>
<sequence>MAEENGTNSIESNHNENDVELIDLDQDNDEDKMDSVLNSEKQNDSEHEEDQEKMEKDFVEDSSNQEILSENGDSDFIEETDNVNGSVAEIDSKVQENIESIQEPIVADEEIMISDDEQEKNDNSDSNLMNDAQSEPENMSLNLSKSNTNESSVNRPKKSSIFQSKSNDYISKKEILIDDDDDDDDDEDKVQDLSTKNQVPVEDPIPKLSEEYIGFPSFFKNVIVLGQSIAISKKTRSDIDIDKEYSILDCPSQVVPLIIKKANKFPSKMKPEKEESPPLKPANNPTPTQNTKNMLTISDFYSSTVGKFLIGIGLSRVKQWYHKDAISKVRKQIRKEGEAEDLMEELKKQQEYLNSCRTANSSYIFSTEKCEQCDFRSEFKSVIRYHKVFPHTTSKKEYKCNYCQYLTKDSKAIIEHVNLSHQKRCQIELPQQLYDCPICPYESGVKSKAATHIAKCVKFFVSEKLLLNKDDFFPTITPKPITQEDIKIYEATLQALRFAALNPQTKVPQIAGLPPGLQQQMYMVQQQQLSRNPGPSLPGIGPGNVQPGHNVNVPANRPNKSNKFRSHNNNMFQFNQMKNVNAPQLYQMLSNSPSTAQIPNAPASFSGMSPAALSLLNKQHHPAMPGKLNMHANRNPPSINNMPTNHKMNMMANRPAVNHSSIAPNQKGSFVMCEICDGYIKDLEQLRTHMHWIHKVRIHPKMLASRPPLNCQKCQWRFFTDQGLERHLLGAHGLVTSNMQDMVNQNQDGGRCTICGRVFTSKLVTHMSQAHKINLKPAHLSYKCTVCSATFNLYRLFENHVYMVHSGSVKRNNTGDEANQPPRKKTALDLAATNGN</sequence>
<protein>
    <recommendedName>
        <fullName evidence="11">MOG interacting and ectopic P-granules protein 1</fullName>
    </recommendedName>
    <alternativeName>
        <fullName evidence="12">Nuclear zinc finger protein</fullName>
    </alternativeName>
</protein>
<feature type="region of interest" description="Disordered" evidence="14">
    <location>
        <begin position="1"/>
        <end position="195"/>
    </location>
</feature>
<evidence type="ECO:0000313" key="16">
    <source>
        <dbReference type="EMBL" id="KAF7492755.1"/>
    </source>
</evidence>
<feature type="compositionally biased region" description="Polar residues" evidence="14">
    <location>
        <begin position="1"/>
        <end position="12"/>
    </location>
</feature>
<evidence type="ECO:0000259" key="15">
    <source>
        <dbReference type="PROSITE" id="PS50157"/>
    </source>
</evidence>
<dbReference type="EnsemblMetazoa" id="SSS_7303s_mrna">
    <property type="protein sequence ID" value="KAF7492755.1"/>
    <property type="gene ID" value="SSS_7303"/>
</dbReference>
<evidence type="ECO:0000313" key="17">
    <source>
        <dbReference type="EnsemblMetazoa" id="KAF7492755.1"/>
    </source>
</evidence>
<evidence type="ECO:0000256" key="12">
    <source>
        <dbReference type="ARBA" id="ARBA00080128"/>
    </source>
</evidence>
<reference evidence="18" key="1">
    <citation type="journal article" date="2020" name="PLoS Negl. Trop. Dis.">
        <title>High-quality nuclear genome for Sarcoptes scabiei-A critical resource for a neglected parasite.</title>
        <authorList>
            <person name="Korhonen P.K."/>
            <person name="Gasser R.B."/>
            <person name="Ma G."/>
            <person name="Wang T."/>
            <person name="Stroehlein A.J."/>
            <person name="Young N.D."/>
            <person name="Ang C.S."/>
            <person name="Fernando D.D."/>
            <person name="Lu H.C."/>
            <person name="Taylor S."/>
            <person name="Reynolds S.L."/>
            <person name="Mofiz E."/>
            <person name="Najaraj S.H."/>
            <person name="Gowda H."/>
            <person name="Madugundu A."/>
            <person name="Renuse S."/>
            <person name="Holt D."/>
            <person name="Pandey A."/>
            <person name="Papenfuss A.T."/>
            <person name="Fischer K."/>
        </authorList>
    </citation>
    <scope>NUCLEOTIDE SEQUENCE [LARGE SCALE GENOMIC DNA]</scope>
</reference>
<evidence type="ECO:0000256" key="3">
    <source>
        <dbReference type="ARBA" id="ARBA00022723"/>
    </source>
</evidence>
<organism evidence="16">
    <name type="scientific">Sarcoptes scabiei</name>
    <name type="common">Itch mite</name>
    <name type="synonym">Acarus scabiei</name>
    <dbReference type="NCBI Taxonomy" id="52283"/>
    <lineage>
        <taxon>Eukaryota</taxon>
        <taxon>Metazoa</taxon>
        <taxon>Ecdysozoa</taxon>
        <taxon>Arthropoda</taxon>
        <taxon>Chelicerata</taxon>
        <taxon>Arachnida</taxon>
        <taxon>Acari</taxon>
        <taxon>Acariformes</taxon>
        <taxon>Sarcoptiformes</taxon>
        <taxon>Astigmata</taxon>
        <taxon>Psoroptidia</taxon>
        <taxon>Sarcoptoidea</taxon>
        <taxon>Sarcoptidae</taxon>
        <taxon>Sarcoptinae</taxon>
        <taxon>Sarcoptes</taxon>
    </lineage>
</organism>
<feature type="compositionally biased region" description="Acidic residues" evidence="14">
    <location>
        <begin position="72"/>
        <end position="81"/>
    </location>
</feature>
<dbReference type="GO" id="GO:0030154">
    <property type="term" value="P:cell differentiation"/>
    <property type="evidence" value="ECO:0007669"/>
    <property type="project" value="UniProtKB-KW"/>
</dbReference>
<evidence type="ECO:0000256" key="14">
    <source>
        <dbReference type="SAM" id="MobiDB-lite"/>
    </source>
</evidence>
<dbReference type="Proteomes" id="UP000070412">
    <property type="component" value="Unassembled WGS sequence"/>
</dbReference>
<evidence type="ECO:0000256" key="1">
    <source>
        <dbReference type="ARBA" id="ARBA00004123"/>
    </source>
</evidence>
<keyword evidence="8" id="KW-0539">Nucleus</keyword>
<dbReference type="GO" id="GO:0005634">
    <property type="term" value="C:nucleus"/>
    <property type="evidence" value="ECO:0007669"/>
    <property type="project" value="UniProtKB-SubCell"/>
</dbReference>
<evidence type="ECO:0000313" key="18">
    <source>
        <dbReference type="Proteomes" id="UP000070412"/>
    </source>
</evidence>
<keyword evidence="3" id="KW-0479">Metal-binding</keyword>
<feature type="domain" description="C2H2-type" evidence="15">
    <location>
        <begin position="782"/>
        <end position="810"/>
    </location>
</feature>
<feature type="compositionally biased region" description="Polar residues" evidence="14">
    <location>
        <begin position="124"/>
        <end position="169"/>
    </location>
</feature>
<evidence type="ECO:0000256" key="9">
    <source>
        <dbReference type="ARBA" id="ARBA00060356"/>
    </source>
</evidence>
<gene>
    <name evidence="16" type="ORF">SSS_7303</name>
</gene>
<name>A0A834RAB8_SARSC</name>
<dbReference type="InterPro" id="IPR050688">
    <property type="entry name" value="Zinc_finger/UBP_domain"/>
</dbReference>
<evidence type="ECO:0000256" key="2">
    <source>
        <dbReference type="ARBA" id="ARBA00022473"/>
    </source>
</evidence>
<dbReference type="PANTHER" id="PTHR24403:SF110">
    <property type="entry name" value="C2H2-TYPE DOMAIN-CONTAINING PROTEIN-RELATED"/>
    <property type="match status" value="1"/>
</dbReference>
<evidence type="ECO:0000256" key="5">
    <source>
        <dbReference type="ARBA" id="ARBA00022771"/>
    </source>
</evidence>
<keyword evidence="7" id="KW-0862">Zinc</keyword>
<comment type="subunit">
    <text evidence="10">Interacts with hda-1, let-418, lin-1, mog-1, mog-4, mog-5, mog-6, pie-1 and unc-98.</text>
</comment>
<dbReference type="FunFam" id="3.30.160.60:FF:001612">
    <property type="entry name" value="MEP-1, isoform A"/>
    <property type="match status" value="1"/>
</dbReference>
<proteinExistence type="predicted"/>
<evidence type="ECO:0000256" key="4">
    <source>
        <dbReference type="ARBA" id="ARBA00022737"/>
    </source>
</evidence>
<comment type="function">
    <text evidence="9">Has a broad role in development, specifically in the genetic pathway SynMuvB that negatively regulates specification of the vulval cell fate. Required for fem-3 3'-UTR-mediated repression in the regulation of the sperm/oocyte switch. Acts by regulating the translation of fem-3 mRNA, by binding to its 3'-UTR.</text>
</comment>
<feature type="compositionally biased region" description="Acidic residues" evidence="14">
    <location>
        <begin position="177"/>
        <end position="189"/>
    </location>
</feature>
<dbReference type="GO" id="GO:0045944">
    <property type="term" value="P:positive regulation of transcription by RNA polymerase II"/>
    <property type="evidence" value="ECO:0007669"/>
    <property type="project" value="TreeGrafter"/>
</dbReference>
<keyword evidence="5 13" id="KW-0863">Zinc-finger</keyword>